<dbReference type="AlphaFoldDB" id="A0A016VTN6"/>
<dbReference type="GO" id="GO:0047756">
    <property type="term" value="F:chondroitin 4-sulfotransferase activity"/>
    <property type="evidence" value="ECO:0007669"/>
    <property type="project" value="InterPro"/>
</dbReference>
<reference evidence="2" key="1">
    <citation type="journal article" date="2015" name="Nat. Genet.">
        <title>The genome and transcriptome of the zoonotic hookworm Ancylostoma ceylanicum identify infection-specific gene families.</title>
        <authorList>
            <person name="Schwarz E.M."/>
            <person name="Hu Y."/>
            <person name="Antoshechkin I."/>
            <person name="Miller M.M."/>
            <person name="Sternberg P.W."/>
            <person name="Aroian R.V."/>
        </authorList>
    </citation>
    <scope>NUCLEOTIDE SEQUENCE</scope>
    <source>
        <strain evidence="2">HY135</strain>
    </source>
</reference>
<keyword evidence="2" id="KW-1185">Reference proteome</keyword>
<evidence type="ECO:0000313" key="1">
    <source>
        <dbReference type="EMBL" id="EYC30949.1"/>
    </source>
</evidence>
<organism evidence="1 2">
    <name type="scientific">Ancylostoma ceylanicum</name>
    <dbReference type="NCBI Taxonomy" id="53326"/>
    <lineage>
        <taxon>Eukaryota</taxon>
        <taxon>Metazoa</taxon>
        <taxon>Ecdysozoa</taxon>
        <taxon>Nematoda</taxon>
        <taxon>Chromadorea</taxon>
        <taxon>Rhabditida</taxon>
        <taxon>Rhabditina</taxon>
        <taxon>Rhabditomorpha</taxon>
        <taxon>Strongyloidea</taxon>
        <taxon>Ancylostomatidae</taxon>
        <taxon>Ancylostomatinae</taxon>
        <taxon>Ancylostoma</taxon>
    </lineage>
</organism>
<dbReference type="InterPro" id="IPR007669">
    <property type="entry name" value="Chst-1-like"/>
</dbReference>
<dbReference type="GO" id="GO:0016020">
    <property type="term" value="C:membrane"/>
    <property type="evidence" value="ECO:0007669"/>
    <property type="project" value="InterPro"/>
</dbReference>
<dbReference type="GO" id="GO:0050650">
    <property type="term" value="P:chondroitin sulfate proteoglycan biosynthetic process"/>
    <property type="evidence" value="ECO:0007669"/>
    <property type="project" value="InterPro"/>
</dbReference>
<name>A0A016VTN6_9BILA</name>
<sequence>MSTSWSWSYDPVFPDRPYFPIAPRYHLSVCSITKVASTINTAIFCYINNRTAFLAGNRRISKESYHTRFCGDSNHYRNLTTVQHLLGDKRIEYVAIRNPISRFLSGYTHICINVGRVEKDICFGCQQNMGCFLESLYSLMVTVQLSIDRGHDMVLTHFAPQTWYCNFKENLSNYNIIRYEEGENRTKKYSDDVDVIFQKAGVPEYIREEIQKEIRDERTVHVTADSEDRIKAEQTLLSNRTLLTILTQIYYYDFIVFDFKLPVIL</sequence>
<dbReference type="OrthoDB" id="408912at2759"/>
<evidence type="ECO:0000313" key="2">
    <source>
        <dbReference type="Proteomes" id="UP000024635"/>
    </source>
</evidence>
<protein>
    <recommendedName>
        <fullName evidence="3">Sulfotransferase domain-containing protein</fullName>
    </recommendedName>
</protein>
<dbReference type="PANTHER" id="PTHR22900">
    <property type="entry name" value="PROTEIN CBG14245-RELATED"/>
    <property type="match status" value="1"/>
</dbReference>
<dbReference type="STRING" id="53326.A0A016VTN6"/>
<proteinExistence type="predicted"/>
<evidence type="ECO:0008006" key="3">
    <source>
        <dbReference type="Google" id="ProtNLM"/>
    </source>
</evidence>
<dbReference type="PANTHER" id="PTHR22900:SF11">
    <property type="entry name" value="PROTEIN CBG01579"/>
    <property type="match status" value="1"/>
</dbReference>
<dbReference type="EMBL" id="JARK01001340">
    <property type="protein sequence ID" value="EYC30949.1"/>
    <property type="molecule type" value="Genomic_DNA"/>
</dbReference>
<gene>
    <name evidence="1" type="primary">Acey_s0004.g1869</name>
    <name evidence="1" type="ORF">Y032_0004g1869</name>
</gene>
<dbReference type="Proteomes" id="UP000024635">
    <property type="component" value="Unassembled WGS sequence"/>
</dbReference>
<dbReference type="InterPro" id="IPR005331">
    <property type="entry name" value="Sulfotransferase"/>
</dbReference>
<dbReference type="Pfam" id="PF03567">
    <property type="entry name" value="Sulfotransfer_2"/>
    <property type="match status" value="1"/>
</dbReference>
<dbReference type="GO" id="GO:1902884">
    <property type="term" value="P:positive regulation of response to oxidative stress"/>
    <property type="evidence" value="ECO:0007669"/>
    <property type="project" value="InterPro"/>
</dbReference>
<comment type="caution">
    <text evidence="1">The sequence shown here is derived from an EMBL/GenBank/DDBJ whole genome shotgun (WGS) entry which is preliminary data.</text>
</comment>
<accession>A0A016VTN6</accession>